<proteinExistence type="predicted"/>
<protein>
    <submittedName>
        <fullName evidence="2">Uncharacterized protein</fullName>
    </submittedName>
</protein>
<evidence type="ECO:0000256" key="1">
    <source>
        <dbReference type="SAM" id="SignalP"/>
    </source>
</evidence>
<keyword evidence="1" id="KW-0732">Signal</keyword>
<gene>
    <name evidence="2" type="ORF">PYX00_008414</name>
</gene>
<name>A0AAW2HNM6_9NEOP</name>
<dbReference type="AlphaFoldDB" id="A0AAW2HNM6"/>
<accession>A0AAW2HNM6</accession>
<evidence type="ECO:0000313" key="2">
    <source>
        <dbReference type="EMBL" id="KAL0271273.1"/>
    </source>
</evidence>
<comment type="caution">
    <text evidence="2">The sequence shown here is derived from an EMBL/GenBank/DDBJ whole genome shotgun (WGS) entry which is preliminary data.</text>
</comment>
<feature type="signal peptide" evidence="1">
    <location>
        <begin position="1"/>
        <end position="15"/>
    </location>
</feature>
<reference evidence="2" key="1">
    <citation type="journal article" date="2024" name="Gigascience">
        <title>Chromosome-level genome of the poultry shaft louse Menopon gallinae provides insight into the host-switching and adaptive evolution of parasitic lice.</title>
        <authorList>
            <person name="Xu Y."/>
            <person name="Ma L."/>
            <person name="Liu S."/>
            <person name="Liang Y."/>
            <person name="Liu Q."/>
            <person name="He Z."/>
            <person name="Tian L."/>
            <person name="Duan Y."/>
            <person name="Cai W."/>
            <person name="Li H."/>
            <person name="Song F."/>
        </authorList>
    </citation>
    <scope>NUCLEOTIDE SEQUENCE</scope>
    <source>
        <strain evidence="2">Cailab_2023a</strain>
    </source>
</reference>
<sequence>MIAIVFLALAAPILALPVTEKVEHHQQEHQISQYTIQQQQQQQQFPSLAPGVYPVSEFVSPKGKSAVVQVPIEPDALVIPYPATRTPSTPYPVNQYTQYPTQYNQYPEPFLVVPIHNIQRVSPVNYTPYNYYQTPQLLYYLPKSYHNYYQQQQYQTQYQTQHPEQVHEQVQQQVAEKSVNPTGQVQQIVPQQEIVNTQQTVGQTVEGTYTQEVQN</sequence>
<feature type="chain" id="PRO_5043520133" evidence="1">
    <location>
        <begin position="16"/>
        <end position="215"/>
    </location>
</feature>
<dbReference type="EMBL" id="JARGDH010000004">
    <property type="protein sequence ID" value="KAL0271273.1"/>
    <property type="molecule type" value="Genomic_DNA"/>
</dbReference>
<organism evidence="2">
    <name type="scientific">Menopon gallinae</name>
    <name type="common">poultry shaft louse</name>
    <dbReference type="NCBI Taxonomy" id="328185"/>
    <lineage>
        <taxon>Eukaryota</taxon>
        <taxon>Metazoa</taxon>
        <taxon>Ecdysozoa</taxon>
        <taxon>Arthropoda</taxon>
        <taxon>Hexapoda</taxon>
        <taxon>Insecta</taxon>
        <taxon>Pterygota</taxon>
        <taxon>Neoptera</taxon>
        <taxon>Paraneoptera</taxon>
        <taxon>Psocodea</taxon>
        <taxon>Troctomorpha</taxon>
        <taxon>Phthiraptera</taxon>
        <taxon>Amblycera</taxon>
        <taxon>Menoponidae</taxon>
        <taxon>Menopon</taxon>
    </lineage>
</organism>